<comment type="subcellular location">
    <subcellularLocation>
        <location evidence="1">Membrane</location>
        <topology evidence="1">Multi-pass membrane protein</topology>
    </subcellularLocation>
</comment>
<feature type="transmembrane region" description="Helical" evidence="8">
    <location>
        <begin position="231"/>
        <end position="251"/>
    </location>
</feature>
<proteinExistence type="inferred from homology"/>
<evidence type="ECO:0000256" key="2">
    <source>
        <dbReference type="ARBA" id="ARBA00005179"/>
    </source>
</evidence>
<dbReference type="AlphaFoldDB" id="A0A0D7AHX4"/>
<dbReference type="Pfam" id="PF13813">
    <property type="entry name" value="MBOAT_2"/>
    <property type="match status" value="1"/>
</dbReference>
<feature type="transmembrane region" description="Helical" evidence="8">
    <location>
        <begin position="27"/>
        <end position="45"/>
    </location>
</feature>
<feature type="domain" description="Wax synthase" evidence="9">
    <location>
        <begin position="259"/>
        <end position="338"/>
    </location>
</feature>
<accession>A0A0D7AHX4</accession>
<gene>
    <name evidence="10" type="ORF">FISHEDRAFT_38708</name>
</gene>
<feature type="transmembrane region" description="Helical" evidence="8">
    <location>
        <begin position="288"/>
        <end position="311"/>
    </location>
</feature>
<evidence type="ECO:0000256" key="4">
    <source>
        <dbReference type="ARBA" id="ARBA00022679"/>
    </source>
</evidence>
<evidence type="ECO:0000313" key="10">
    <source>
        <dbReference type="EMBL" id="KIY50443.1"/>
    </source>
</evidence>
<evidence type="ECO:0000256" key="7">
    <source>
        <dbReference type="ARBA" id="ARBA00023136"/>
    </source>
</evidence>
<dbReference type="PANTHER" id="PTHR31595">
    <property type="entry name" value="LONG-CHAIN-ALCOHOL O-FATTY-ACYLTRANSFERASE 3-RELATED"/>
    <property type="match status" value="1"/>
</dbReference>
<protein>
    <recommendedName>
        <fullName evidence="9">Wax synthase domain-containing protein</fullName>
    </recommendedName>
</protein>
<dbReference type="GO" id="GO:0006629">
    <property type="term" value="P:lipid metabolic process"/>
    <property type="evidence" value="ECO:0007669"/>
    <property type="project" value="InterPro"/>
</dbReference>
<comment type="similarity">
    <text evidence="3">Belongs to the wax synthase family.</text>
</comment>
<keyword evidence="5 8" id="KW-0812">Transmembrane</keyword>
<comment type="pathway">
    <text evidence="2">Secondary metabolite biosynthesis.</text>
</comment>
<evidence type="ECO:0000256" key="1">
    <source>
        <dbReference type="ARBA" id="ARBA00004141"/>
    </source>
</evidence>
<dbReference type="EMBL" id="KN881675">
    <property type="protein sequence ID" value="KIY50443.1"/>
    <property type="molecule type" value="Genomic_DNA"/>
</dbReference>
<feature type="transmembrane region" description="Helical" evidence="8">
    <location>
        <begin position="361"/>
        <end position="378"/>
    </location>
</feature>
<feature type="transmembrane region" description="Helical" evidence="8">
    <location>
        <begin position="52"/>
        <end position="74"/>
    </location>
</feature>
<dbReference type="GO" id="GO:0008374">
    <property type="term" value="F:O-acyltransferase activity"/>
    <property type="evidence" value="ECO:0007669"/>
    <property type="project" value="InterPro"/>
</dbReference>
<evidence type="ECO:0000256" key="8">
    <source>
        <dbReference type="SAM" id="Phobius"/>
    </source>
</evidence>
<evidence type="ECO:0000256" key="3">
    <source>
        <dbReference type="ARBA" id="ARBA00007282"/>
    </source>
</evidence>
<organism evidence="10 11">
    <name type="scientific">Fistulina hepatica ATCC 64428</name>
    <dbReference type="NCBI Taxonomy" id="1128425"/>
    <lineage>
        <taxon>Eukaryota</taxon>
        <taxon>Fungi</taxon>
        <taxon>Dikarya</taxon>
        <taxon>Basidiomycota</taxon>
        <taxon>Agaricomycotina</taxon>
        <taxon>Agaricomycetes</taxon>
        <taxon>Agaricomycetidae</taxon>
        <taxon>Agaricales</taxon>
        <taxon>Fistulinaceae</taxon>
        <taxon>Fistulina</taxon>
    </lineage>
</organism>
<reference evidence="10 11" key="1">
    <citation type="journal article" date="2015" name="Fungal Genet. Biol.">
        <title>Evolution of novel wood decay mechanisms in Agaricales revealed by the genome sequences of Fistulina hepatica and Cylindrobasidium torrendii.</title>
        <authorList>
            <person name="Floudas D."/>
            <person name="Held B.W."/>
            <person name="Riley R."/>
            <person name="Nagy L.G."/>
            <person name="Koehler G."/>
            <person name="Ransdell A.S."/>
            <person name="Younus H."/>
            <person name="Chow J."/>
            <person name="Chiniquy J."/>
            <person name="Lipzen A."/>
            <person name="Tritt A."/>
            <person name="Sun H."/>
            <person name="Haridas S."/>
            <person name="LaButti K."/>
            <person name="Ohm R.A."/>
            <person name="Kues U."/>
            <person name="Blanchette R.A."/>
            <person name="Grigoriev I.V."/>
            <person name="Minto R.E."/>
            <person name="Hibbett D.S."/>
        </authorList>
    </citation>
    <scope>NUCLEOTIDE SEQUENCE [LARGE SCALE GENOMIC DNA]</scope>
    <source>
        <strain evidence="10 11">ATCC 64428</strain>
    </source>
</reference>
<feature type="transmembrane region" description="Helical" evidence="8">
    <location>
        <begin position="80"/>
        <end position="100"/>
    </location>
</feature>
<dbReference type="PANTHER" id="PTHR31595:SF57">
    <property type="entry name" value="OS04G0481900 PROTEIN"/>
    <property type="match status" value="1"/>
</dbReference>
<dbReference type="OrthoDB" id="1077582at2759"/>
<dbReference type="InterPro" id="IPR032805">
    <property type="entry name" value="Wax_synthase_dom"/>
</dbReference>
<evidence type="ECO:0000259" key="9">
    <source>
        <dbReference type="Pfam" id="PF13813"/>
    </source>
</evidence>
<evidence type="ECO:0000256" key="6">
    <source>
        <dbReference type="ARBA" id="ARBA00022989"/>
    </source>
</evidence>
<keyword evidence="4" id="KW-0808">Transferase</keyword>
<dbReference type="InterPro" id="IPR044851">
    <property type="entry name" value="Wax_synthase"/>
</dbReference>
<evidence type="ECO:0000256" key="5">
    <source>
        <dbReference type="ARBA" id="ARBA00022692"/>
    </source>
</evidence>
<keyword evidence="11" id="KW-1185">Reference proteome</keyword>
<dbReference type="Proteomes" id="UP000054144">
    <property type="component" value="Unassembled WGS sequence"/>
</dbReference>
<keyword evidence="7 8" id="KW-0472">Membrane</keyword>
<feature type="non-terminal residue" evidence="10">
    <location>
        <position position="1"/>
    </location>
</feature>
<keyword evidence="6 8" id="KW-1133">Transmembrane helix</keyword>
<sequence length="413" mass="46804">AIRAFRAIVPEQKDRIHINADLDGLAYIPYMIIGYLPLWYMAYLARRPNTHFLRIMILPIAMLSAVASSCRYYFNSEPNIMLGLNWSTGLLALVGVGRAIRYAIPRKGILKVGEIEPGLFKDGSTREQIVSWAPAWLYDSVELLATGRGLGWEFGEGVYIPPYNKPLERNAFLRATCLEFAKYFFTYDILETFLKLFPGVGSPEGGSMYYSNLAPVPRFLVATCIHSAMGYFVYAMFQLYYSLFALIGVGLCRSDPASWPPLFSSPLFCASMHELWAQGWQQLLHPTFYVWGGYVGEMLFGRLGLLAGTFFASGLYHELSFYTVGRGLDSAPFVFFMLQVPILQLERLWRQVTGKRVGGRAGHLWVLFIMFVVAQPMIDSWLKRGYAGCLMIPAVISPARTLLRWLGYWPQAW</sequence>
<dbReference type="GO" id="GO:0016020">
    <property type="term" value="C:membrane"/>
    <property type="evidence" value="ECO:0007669"/>
    <property type="project" value="UniProtKB-SubCell"/>
</dbReference>
<name>A0A0D7AHX4_9AGAR</name>
<evidence type="ECO:0000313" key="11">
    <source>
        <dbReference type="Proteomes" id="UP000054144"/>
    </source>
</evidence>